<reference evidence="2" key="1">
    <citation type="journal article" date="2015" name="Genome Announc.">
        <title>Draft Genome Sequence of Tolypothrix boutellei Strain VB521301.</title>
        <authorList>
            <person name="Chandrababunaidu M.M."/>
            <person name="Singh D."/>
            <person name="Sen D."/>
            <person name="Bhan S."/>
            <person name="Das S."/>
            <person name="Gupta A."/>
            <person name="Adhikary S.P."/>
            <person name="Tripathy S."/>
        </authorList>
    </citation>
    <scope>NUCLEOTIDE SEQUENCE</scope>
    <source>
        <strain evidence="2">VB521301</strain>
    </source>
</reference>
<accession>A0A0C1QPU0</accession>
<gene>
    <name evidence="2" type="ORF">DA73_0241515</name>
    <name evidence="1" type="ORF">DA73_0400028425</name>
</gene>
<dbReference type="OrthoDB" id="488616at2"/>
<comment type="caution">
    <text evidence="2">The sequence shown here is derived from an EMBL/GenBank/DDBJ whole genome shotgun (WGS) entry which is preliminary data.</text>
</comment>
<reference evidence="1" key="2">
    <citation type="submission" date="2019-11" db="EMBL/GenBank/DDBJ databases">
        <title>Improved Assembly of Tolypothrix boutellei genome.</title>
        <authorList>
            <person name="Sarangi A.N."/>
            <person name="Mukherjee M."/>
            <person name="Ghosh S."/>
            <person name="Singh D."/>
            <person name="Das A."/>
            <person name="Kant S."/>
            <person name="Prusty A."/>
            <person name="Tripathy S."/>
        </authorList>
    </citation>
    <scope>NUCLEOTIDE SEQUENCE</scope>
    <source>
        <strain evidence="1">VB521301</strain>
    </source>
</reference>
<evidence type="ECO:0000313" key="3">
    <source>
        <dbReference type="Proteomes" id="UP000029738"/>
    </source>
</evidence>
<keyword evidence="3" id="KW-1185">Reference proteome</keyword>
<proteinExistence type="predicted"/>
<dbReference type="EMBL" id="JHEG04000001">
    <property type="protein sequence ID" value="KAF3888970.1"/>
    <property type="molecule type" value="Genomic_DNA"/>
</dbReference>
<dbReference type="AlphaFoldDB" id="A0A0C1QPU0"/>
<dbReference type="Proteomes" id="UP000029738">
    <property type="component" value="Unassembled WGS sequence"/>
</dbReference>
<evidence type="ECO:0000313" key="1">
    <source>
        <dbReference type="EMBL" id="KAF3888970.1"/>
    </source>
</evidence>
<name>A0A0C1QPU0_9CYAN</name>
<protein>
    <submittedName>
        <fullName evidence="2">Uncharacterized protein</fullName>
    </submittedName>
</protein>
<dbReference type="EMBL" id="JHEG02000059">
    <property type="protein sequence ID" value="KIE07544.1"/>
    <property type="molecule type" value="Genomic_DNA"/>
</dbReference>
<organism evidence="2">
    <name type="scientific">Tolypothrix bouteillei VB521301</name>
    <dbReference type="NCBI Taxonomy" id="1479485"/>
    <lineage>
        <taxon>Bacteria</taxon>
        <taxon>Bacillati</taxon>
        <taxon>Cyanobacteriota</taxon>
        <taxon>Cyanophyceae</taxon>
        <taxon>Nostocales</taxon>
        <taxon>Tolypothrichaceae</taxon>
        <taxon>Tolypothrix</taxon>
    </lineage>
</organism>
<dbReference type="RefSeq" id="WP_038083178.1">
    <property type="nucleotide sequence ID" value="NZ_JHEG04000001.1"/>
</dbReference>
<dbReference type="STRING" id="1479485.DA73_0241515"/>
<sequence>MNLLRIRIHHLIEQLADEDLESFWSLVHARHCDFYMLKAIQEVKRSQQPWDTLTHEEALRLLIFS</sequence>
<evidence type="ECO:0000313" key="2">
    <source>
        <dbReference type="EMBL" id="KIE07544.1"/>
    </source>
</evidence>